<accession>A0AAN7VH07</accession>
<keyword evidence="2" id="KW-0472">Membrane</keyword>
<proteinExistence type="predicted"/>
<evidence type="ECO:0000256" key="2">
    <source>
        <dbReference type="SAM" id="Phobius"/>
    </source>
</evidence>
<protein>
    <submittedName>
        <fullName evidence="3">Uncharacterized protein</fullName>
    </submittedName>
</protein>
<keyword evidence="2" id="KW-0812">Transmembrane</keyword>
<dbReference type="SUPFAM" id="SSF57903">
    <property type="entry name" value="FYVE/PHD zinc finger"/>
    <property type="match status" value="1"/>
</dbReference>
<feature type="transmembrane region" description="Helical" evidence="2">
    <location>
        <begin position="6"/>
        <end position="31"/>
    </location>
</feature>
<dbReference type="Proteomes" id="UP001329430">
    <property type="component" value="Chromosome 3"/>
</dbReference>
<evidence type="ECO:0000313" key="4">
    <source>
        <dbReference type="Proteomes" id="UP001329430"/>
    </source>
</evidence>
<keyword evidence="2" id="KW-1133">Transmembrane helix</keyword>
<organism evidence="3 4">
    <name type="scientific">Pyrocoelia pectoralis</name>
    <dbReference type="NCBI Taxonomy" id="417401"/>
    <lineage>
        <taxon>Eukaryota</taxon>
        <taxon>Metazoa</taxon>
        <taxon>Ecdysozoa</taxon>
        <taxon>Arthropoda</taxon>
        <taxon>Hexapoda</taxon>
        <taxon>Insecta</taxon>
        <taxon>Pterygota</taxon>
        <taxon>Neoptera</taxon>
        <taxon>Endopterygota</taxon>
        <taxon>Coleoptera</taxon>
        <taxon>Polyphaga</taxon>
        <taxon>Elateriformia</taxon>
        <taxon>Elateroidea</taxon>
        <taxon>Lampyridae</taxon>
        <taxon>Lampyrinae</taxon>
        <taxon>Pyrocoelia</taxon>
    </lineage>
</organism>
<sequence>MPPESLTVAVTSGFGIGIIAGIVSGVCYILVHGFSGNRPRNNKNQWHCTVCGERFRSIGGVLDLDKVITCVKCGGKVCRKKCSNQDQGYWICQTCLNPESWFKGILKALHPNSIINKSIVKMDPNRIDEVDEDLESIRTKQKEQVRDFIERLVEGMLGGGIDGASIGRLYSDKQYLPVLGQSPCSAHAGLKLLIQRVIQEAIGLPTLKKVAEHPGAPAEEINRTYEDLLATAIINKVIENYQDELPTSSANSVSSRRSNLSIPNNKEYFFGEETLDSKWRNCNSAAGDVDTTSVSSMEEWVHSSSSTCSTKYVDHKSLTIQQRVQEASSSDEENRSKDWQENWKLQKRQFTGTASPVPVPMLVPNPTNEAKVLIGDREADDTTDLSDAGSEYGDADGVEDNLLKSLIRDDKDENEIVSDGTTDDLDIMREKDRILEQFSSYQSDSIDGSIWESFNRKVNLTGSVEDTSLDSHIEQDSEYTEKYATLPKTIVKSSTPIKSVSDPYHVNSFNNNQSKSEEINGKEHEENNADGELGEKFKGSYSEREKQKWQNAVEMKNNPYTEENINRRLHQTSSAVTSLFGRDYYIKEAAKATGARNGKDVDNDDAVSLKEELSNLEQEYVYCSLNRKLFSSKKCSKHFVKNPLLYFSDRYGTI</sequence>
<dbReference type="AlphaFoldDB" id="A0AAN7VH07"/>
<gene>
    <name evidence="3" type="ORF">RI129_004613</name>
</gene>
<evidence type="ECO:0000313" key="3">
    <source>
        <dbReference type="EMBL" id="KAK5646149.1"/>
    </source>
</evidence>
<dbReference type="EMBL" id="JAVRBK010000003">
    <property type="protein sequence ID" value="KAK5646149.1"/>
    <property type="molecule type" value="Genomic_DNA"/>
</dbReference>
<name>A0AAN7VH07_9COLE</name>
<evidence type="ECO:0000256" key="1">
    <source>
        <dbReference type="SAM" id="MobiDB-lite"/>
    </source>
</evidence>
<keyword evidence="4" id="KW-1185">Reference proteome</keyword>
<reference evidence="3 4" key="1">
    <citation type="journal article" date="2024" name="Insects">
        <title>An Improved Chromosome-Level Genome Assembly of the Firefly Pyrocoelia pectoralis.</title>
        <authorList>
            <person name="Fu X."/>
            <person name="Meyer-Rochow V.B."/>
            <person name="Ballantyne L."/>
            <person name="Zhu X."/>
        </authorList>
    </citation>
    <scope>NUCLEOTIDE SEQUENCE [LARGE SCALE GENOMIC DNA]</scope>
    <source>
        <strain evidence="3">XCY_ONT2</strain>
    </source>
</reference>
<feature type="compositionally biased region" description="Basic and acidic residues" evidence="1">
    <location>
        <begin position="515"/>
        <end position="541"/>
    </location>
</feature>
<dbReference type="InterPro" id="IPR011011">
    <property type="entry name" value="Znf_FYVE_PHD"/>
</dbReference>
<comment type="caution">
    <text evidence="3">The sequence shown here is derived from an EMBL/GenBank/DDBJ whole genome shotgun (WGS) entry which is preliminary data.</text>
</comment>
<feature type="region of interest" description="Disordered" evidence="1">
    <location>
        <begin position="502"/>
        <end position="541"/>
    </location>
</feature>